<dbReference type="CDD" id="cd23934">
    <property type="entry name" value="AGPR_1_C"/>
    <property type="match status" value="1"/>
</dbReference>
<dbReference type="InterPro" id="IPR058924">
    <property type="entry name" value="AGPR_dimerisation_dom"/>
</dbReference>
<evidence type="ECO:0000259" key="5">
    <source>
        <dbReference type="SMART" id="SM00859"/>
    </source>
</evidence>
<evidence type="ECO:0000256" key="2">
    <source>
        <dbReference type="ARBA" id="ARBA00022605"/>
    </source>
</evidence>
<dbReference type="SMART" id="SM00859">
    <property type="entry name" value="Semialdhyde_dh"/>
    <property type="match status" value="1"/>
</dbReference>
<dbReference type="AlphaFoldDB" id="X1ECN5"/>
<dbReference type="Gene3D" id="3.30.360.10">
    <property type="entry name" value="Dihydrodipicolinate Reductase, domain 2"/>
    <property type="match status" value="1"/>
</dbReference>
<dbReference type="PANTHER" id="PTHR32338:SF10">
    <property type="entry name" value="N-ACETYL-GAMMA-GLUTAMYL-PHOSPHATE REDUCTASE, CHLOROPLASTIC-RELATED"/>
    <property type="match status" value="1"/>
</dbReference>
<dbReference type="HAMAP" id="MF_00150">
    <property type="entry name" value="ArgC_type1"/>
    <property type="match status" value="1"/>
</dbReference>
<dbReference type="Gene3D" id="3.40.50.720">
    <property type="entry name" value="NAD(P)-binding Rossmann-like Domain"/>
    <property type="match status" value="1"/>
</dbReference>
<proteinExistence type="inferred from homology"/>
<dbReference type="InterPro" id="IPR000534">
    <property type="entry name" value="Semialdehyde_DH_NAD-bd"/>
</dbReference>
<keyword evidence="2" id="KW-0028">Amino-acid biosynthesis</keyword>
<feature type="domain" description="Semialdehyde dehydrogenase NAD-binding" evidence="5">
    <location>
        <begin position="6"/>
        <end position="148"/>
    </location>
</feature>
<dbReference type="NCBIfam" id="TIGR01850">
    <property type="entry name" value="argC"/>
    <property type="match status" value="1"/>
</dbReference>
<comment type="caution">
    <text evidence="6">The sequence shown here is derived from an EMBL/GenBank/DDBJ whole genome shotgun (WGS) entry which is preliminary data.</text>
</comment>
<dbReference type="Pfam" id="PF01118">
    <property type="entry name" value="Semialdhyde_dh"/>
    <property type="match status" value="1"/>
</dbReference>
<dbReference type="GO" id="GO:0003942">
    <property type="term" value="F:N-acetyl-gamma-glutamyl-phosphate reductase activity"/>
    <property type="evidence" value="ECO:0007669"/>
    <property type="project" value="InterPro"/>
</dbReference>
<dbReference type="InterPro" id="IPR050085">
    <property type="entry name" value="AGPR"/>
</dbReference>
<name>X1ECN5_9ZZZZ</name>
<keyword evidence="4" id="KW-0560">Oxidoreductase</keyword>
<dbReference type="GO" id="GO:0051287">
    <property type="term" value="F:NAD binding"/>
    <property type="evidence" value="ECO:0007669"/>
    <property type="project" value="InterPro"/>
</dbReference>
<dbReference type="Pfam" id="PF22698">
    <property type="entry name" value="Semialdhyde_dhC_1"/>
    <property type="match status" value="1"/>
</dbReference>
<evidence type="ECO:0000256" key="3">
    <source>
        <dbReference type="ARBA" id="ARBA00022857"/>
    </source>
</evidence>
<dbReference type="SUPFAM" id="SSF51735">
    <property type="entry name" value="NAD(P)-binding Rossmann-fold domains"/>
    <property type="match status" value="1"/>
</dbReference>
<dbReference type="GO" id="GO:0006526">
    <property type="term" value="P:L-arginine biosynthetic process"/>
    <property type="evidence" value="ECO:0007669"/>
    <property type="project" value="UniProtKB-KW"/>
</dbReference>
<dbReference type="InterPro" id="IPR000706">
    <property type="entry name" value="AGPR_type-1"/>
</dbReference>
<dbReference type="PANTHER" id="PTHR32338">
    <property type="entry name" value="N-ACETYL-GAMMA-GLUTAMYL-PHOSPHATE REDUCTASE, CHLOROPLASTIC-RELATED-RELATED"/>
    <property type="match status" value="1"/>
</dbReference>
<evidence type="ECO:0000313" key="6">
    <source>
        <dbReference type="EMBL" id="GAH31026.1"/>
    </source>
</evidence>
<dbReference type="GO" id="GO:0070401">
    <property type="term" value="F:NADP+ binding"/>
    <property type="evidence" value="ECO:0007669"/>
    <property type="project" value="InterPro"/>
</dbReference>
<evidence type="ECO:0000256" key="4">
    <source>
        <dbReference type="ARBA" id="ARBA00023002"/>
    </source>
</evidence>
<keyword evidence="3" id="KW-0521">NADP</keyword>
<dbReference type="SUPFAM" id="SSF55347">
    <property type="entry name" value="Glyceraldehyde-3-phosphate dehydrogenase-like, C-terminal domain"/>
    <property type="match status" value="1"/>
</dbReference>
<evidence type="ECO:0000256" key="1">
    <source>
        <dbReference type="ARBA" id="ARBA00022571"/>
    </source>
</evidence>
<protein>
    <recommendedName>
        <fullName evidence="5">Semialdehyde dehydrogenase NAD-binding domain-containing protein</fullName>
    </recommendedName>
</protein>
<accession>X1ECN5</accession>
<gene>
    <name evidence="6" type="ORF">S03H2_03714</name>
</gene>
<dbReference type="EMBL" id="BARU01001403">
    <property type="protein sequence ID" value="GAH31026.1"/>
    <property type="molecule type" value="Genomic_DNA"/>
</dbReference>
<keyword evidence="1" id="KW-0055">Arginine biosynthesis</keyword>
<reference evidence="6" key="1">
    <citation type="journal article" date="2014" name="Front. Microbiol.">
        <title>High frequency of phylogenetically diverse reductive dehalogenase-homologous genes in deep subseafloor sedimentary metagenomes.</title>
        <authorList>
            <person name="Kawai M."/>
            <person name="Futagami T."/>
            <person name="Toyoda A."/>
            <person name="Takaki Y."/>
            <person name="Nishi S."/>
            <person name="Hori S."/>
            <person name="Arai W."/>
            <person name="Tsubouchi T."/>
            <person name="Morono Y."/>
            <person name="Uchiyama I."/>
            <person name="Ito T."/>
            <person name="Fujiyama A."/>
            <person name="Inagaki F."/>
            <person name="Takami H."/>
        </authorList>
    </citation>
    <scope>NUCLEOTIDE SEQUENCE</scope>
    <source>
        <strain evidence="6">Expedition CK06-06</strain>
    </source>
</reference>
<organism evidence="6">
    <name type="scientific">marine sediment metagenome</name>
    <dbReference type="NCBI Taxonomy" id="412755"/>
    <lineage>
        <taxon>unclassified sequences</taxon>
        <taxon>metagenomes</taxon>
        <taxon>ecological metagenomes</taxon>
    </lineage>
</organism>
<dbReference type="InterPro" id="IPR036291">
    <property type="entry name" value="NAD(P)-bd_dom_sf"/>
</dbReference>
<dbReference type="CDD" id="cd17895">
    <property type="entry name" value="AGPR_1_N"/>
    <property type="match status" value="1"/>
</dbReference>
<sequence>MKENIKVGIIGGSGFTGMELVKILSRHKYVEISFATSRTYKNLFVSEVFPSYQDNGDTKLAFTCQPQKSDLEKIDLIFLCLPPLKSMEFLKGISGNYKFKIIDVGSDFRLKSSDDYKYWYGTEHILKEKLSDFVYGLTEINKDKIGKSKYIANPGCSPVSILLGLAPVLKSNIKIKDINIDSKSGVSGAGRKLKDEYLFGSLDNNFYAYSAEEHRHTGEIEQEIESMSGKNFKINFTPHLLPVNRGIFTSIYCKLDGVIEEEKTEKQICSLFENFYKCSPFVKFRGKKIPQLKDVIGTNMCLIGFCLDVRTDTLKIFSAIDNLLKGAAGQAVQNMNIMMGFDEKEGLQFNGIFS</sequence>